<dbReference type="DNASU" id="5302291"/>
<evidence type="ECO:0000313" key="35">
    <source>
        <dbReference type="Proteomes" id="UP000470777"/>
    </source>
</evidence>
<dbReference type="GeneID" id="5302291"/>
<dbReference type="EMBL" id="JAHOGA010000016">
    <property type="protein sequence ID" value="MBV3488707.1"/>
    <property type="molecule type" value="Genomic_DNA"/>
</dbReference>
<evidence type="ECO:0000313" key="22">
    <source>
        <dbReference type="Proteomes" id="UP000261278"/>
    </source>
</evidence>
<evidence type="ECO:0000313" key="36">
    <source>
        <dbReference type="Proteomes" id="UP000470952"/>
    </source>
</evidence>
<evidence type="ECO:0000313" key="28">
    <source>
        <dbReference type="Proteomes" id="UP000437380"/>
    </source>
</evidence>
<evidence type="ECO:0000313" key="18">
    <source>
        <dbReference type="EMBL" id="RGT90771.1"/>
    </source>
</evidence>
<evidence type="ECO:0000313" key="16">
    <source>
        <dbReference type="EMBL" id="RGM34263.1"/>
    </source>
</evidence>
<dbReference type="Proteomes" id="UP000437380">
    <property type="component" value="Unassembled WGS sequence"/>
</dbReference>
<evidence type="ECO:0000313" key="11">
    <source>
        <dbReference type="EMBL" id="MBV3488707.1"/>
    </source>
</evidence>
<dbReference type="EMBL" id="WCZY01000015">
    <property type="protein sequence ID" value="KAB6692501.1"/>
    <property type="molecule type" value="Genomic_DNA"/>
</dbReference>
<dbReference type="Proteomes" id="UP000261003">
    <property type="component" value="Unassembled WGS sequence"/>
</dbReference>
<dbReference type="Proteomes" id="UP000469427">
    <property type="component" value="Unassembled WGS sequence"/>
</dbReference>
<evidence type="ECO:0000313" key="21">
    <source>
        <dbReference type="Proteomes" id="UP000261003"/>
    </source>
</evidence>
<dbReference type="EMBL" id="WDAY01000062">
    <property type="protein sequence ID" value="KAB6556090.1"/>
    <property type="molecule type" value="Genomic_DNA"/>
</dbReference>
<evidence type="ECO:0000313" key="14">
    <source>
        <dbReference type="EMBL" id="NMW35153.1"/>
    </source>
</evidence>
<dbReference type="EMBL" id="WCZM01000005">
    <property type="protein sequence ID" value="KAB3572793.1"/>
    <property type="molecule type" value="Genomic_DNA"/>
</dbReference>
<dbReference type="Proteomes" id="UP000758576">
    <property type="component" value="Unassembled WGS sequence"/>
</dbReference>
<dbReference type="EMBL" id="WDBI01000006">
    <property type="protein sequence ID" value="KAB6528656.1"/>
    <property type="molecule type" value="Genomic_DNA"/>
</dbReference>
<dbReference type="EMBL" id="WDAG01000016">
    <property type="protein sequence ID" value="KAB6658495.1"/>
    <property type="molecule type" value="Genomic_DNA"/>
</dbReference>
<dbReference type="Proteomes" id="UP000283833">
    <property type="component" value="Unassembled WGS sequence"/>
</dbReference>
<evidence type="ECO:0000313" key="34">
    <source>
        <dbReference type="Proteomes" id="UP000469427"/>
    </source>
</evidence>
<dbReference type="EMBL" id="JABDSH010000049">
    <property type="protein sequence ID" value="NMW35153.1"/>
    <property type="molecule type" value="Genomic_DNA"/>
</dbReference>
<name>A0A396EZ22_PHOVU</name>
<dbReference type="EMBL" id="QSAI01000007">
    <property type="protein sequence ID" value="RGW49276.1"/>
    <property type="molecule type" value="Genomic_DNA"/>
</dbReference>
<evidence type="ECO:0000313" key="27">
    <source>
        <dbReference type="Proteomes" id="UP000433382"/>
    </source>
</evidence>
<evidence type="ECO:0000313" key="24">
    <source>
        <dbReference type="Proteomes" id="UP000283429"/>
    </source>
</evidence>
<evidence type="ECO:0000313" key="7">
    <source>
        <dbReference type="EMBL" id="KAB6636047.1"/>
    </source>
</evidence>
<dbReference type="EMBL" id="JAJCQG010000002">
    <property type="protein sequence ID" value="MCB7279636.1"/>
    <property type="molecule type" value="Genomic_DNA"/>
</dbReference>
<evidence type="ECO:0000313" key="9">
    <source>
        <dbReference type="EMBL" id="KAB6692501.1"/>
    </source>
</evidence>
<evidence type="ECO:0000313" key="20">
    <source>
        <dbReference type="EMBL" id="RHD66314.1"/>
    </source>
</evidence>
<evidence type="ECO:0000313" key="30">
    <source>
        <dbReference type="Proteomes" id="UP000441522"/>
    </source>
</evidence>
<evidence type="ECO:0000313" key="26">
    <source>
        <dbReference type="Proteomes" id="UP000285469"/>
    </source>
</evidence>
<reference evidence="13 31" key="3">
    <citation type="submission" date="2019-09" db="EMBL/GenBank/DDBJ databases">
        <title>In-depth cultivation of the pig gut microbiome towards novel bacterial diversity and tailored functional studies.</title>
        <authorList>
            <person name="Wylensek D."/>
            <person name="Hitch T.C.A."/>
            <person name="Clavel T."/>
        </authorList>
    </citation>
    <scope>NUCLEOTIDE SEQUENCE [LARGE SCALE GENOMIC DNA]</scope>
    <source>
        <strain evidence="13 31">WCA-389-WT-3C</strain>
    </source>
</reference>
<proteinExistence type="predicted"/>
<dbReference type="Proteomes" id="UP000470952">
    <property type="component" value="Unassembled WGS sequence"/>
</dbReference>
<protein>
    <submittedName>
        <fullName evidence="11">Outer membrane beta-barrel family protein</fullName>
    </submittedName>
    <submittedName>
        <fullName evidence="1">Outer membrane beta-barrel protein</fullName>
    </submittedName>
</protein>
<dbReference type="EMBL" id="WDAL01000016">
    <property type="protein sequence ID" value="KAB6636047.1"/>
    <property type="molecule type" value="Genomic_DNA"/>
</dbReference>
<evidence type="ECO:0000313" key="12">
    <source>
        <dbReference type="EMBL" id="MCB7279636.1"/>
    </source>
</evidence>
<reference evidence="14 38" key="4">
    <citation type="submission" date="2020-04" db="EMBL/GenBank/DDBJ databases">
        <title>A novel gut-associated lysogenic phage, Bacteroides phage BV01, alters the host transcriptome and bile acid metabolism in Bacteroides vulgatus.</title>
        <authorList>
            <person name="Campbell D.E."/>
            <person name="Ly L."/>
            <person name="Ridlon J.M."/>
            <person name="Hsiao A."/>
            <person name="Degnan P.H."/>
        </authorList>
    </citation>
    <scope>NUCLEOTIDE SEQUENCE [LARGE SCALE GENOMIC DNA]</scope>
    <source>
        <strain evidence="14 38">VPI-4506</strain>
    </source>
</reference>
<comment type="caution">
    <text evidence="1">The sequence shown here is derived from an EMBL/GenBank/DDBJ whole genome shotgun (WGS) entry which is preliminary data.</text>
</comment>
<dbReference type="EMBL" id="WDBY01000018">
    <property type="protein sequence ID" value="KAB6477787.1"/>
    <property type="molecule type" value="Genomic_DNA"/>
</dbReference>
<dbReference type="Proteomes" id="UP001199363">
    <property type="component" value="Unassembled WGS sequence"/>
</dbReference>
<evidence type="ECO:0000313" key="17">
    <source>
        <dbReference type="EMBL" id="RGR41182.1"/>
    </source>
</evidence>
<evidence type="ECO:0000313" key="5">
    <source>
        <dbReference type="EMBL" id="KAB6528656.1"/>
    </source>
</evidence>
<evidence type="ECO:0000313" key="37">
    <source>
        <dbReference type="Proteomes" id="UP000483142"/>
    </source>
</evidence>
<dbReference type="Proteomes" id="UP000470777">
    <property type="component" value="Unassembled WGS sequence"/>
</dbReference>
<evidence type="ECO:0000313" key="6">
    <source>
        <dbReference type="EMBL" id="KAB6556090.1"/>
    </source>
</evidence>
<dbReference type="Proteomes" id="UP000283429">
    <property type="component" value="Unassembled WGS sequence"/>
</dbReference>
<reference evidence="21 22" key="1">
    <citation type="submission" date="2018-08" db="EMBL/GenBank/DDBJ databases">
        <title>A genome reference for cultivated species of the human gut microbiota.</title>
        <authorList>
            <person name="Zou Y."/>
            <person name="Xue W."/>
            <person name="Luo G."/>
        </authorList>
    </citation>
    <scope>NUCLEOTIDE SEQUENCE [LARGE SCALE GENOMIC DNA]</scope>
    <source>
        <strain evidence="19 26">AF12-25</strain>
        <strain evidence="18 25">AF18-14</strain>
        <strain evidence="17 23">AF25-30LB</strain>
        <strain evidence="20 24">AM30-40</strain>
        <strain evidence="16 21">OM08-13BH</strain>
        <strain evidence="15 22">TF05-18</strain>
    </source>
</reference>
<dbReference type="EMBL" id="QSJM01000195">
    <property type="protein sequence ID" value="RHD66314.1"/>
    <property type="molecule type" value="Genomic_DNA"/>
</dbReference>
<dbReference type="EMBL" id="WCZV01000002">
    <property type="protein sequence ID" value="KAB6703415.1"/>
    <property type="molecule type" value="Genomic_DNA"/>
</dbReference>
<dbReference type="Proteomes" id="UP000285469">
    <property type="component" value="Unassembled WGS sequence"/>
</dbReference>
<dbReference type="EMBL" id="QRUD01000016">
    <property type="protein sequence ID" value="RGR41182.1"/>
    <property type="molecule type" value="Genomic_DNA"/>
</dbReference>
<dbReference type="Proteomes" id="UP000483142">
    <property type="component" value="Unassembled WGS sequence"/>
</dbReference>
<dbReference type="Proteomes" id="UP000266497">
    <property type="component" value="Unassembled WGS sequence"/>
</dbReference>
<sequence>MAERRTRRSETIYHSVYNMNAGLYKYFLDQKFCINLSVYAILNKRRNLTTITNNNLSRIEENNKTPYQGACLNLIYKFDFGKKVKVKRAKSIQTTSDSYLRK</sequence>
<dbReference type="EMBL" id="WCWW01000066">
    <property type="protein sequence ID" value="KAB3852217.1"/>
    <property type="molecule type" value="Genomic_DNA"/>
</dbReference>
<dbReference type="Proteomes" id="UP000433382">
    <property type="component" value="Unassembled WGS sequence"/>
</dbReference>
<evidence type="ECO:0000313" key="4">
    <source>
        <dbReference type="EMBL" id="KAB6477787.1"/>
    </source>
</evidence>
<evidence type="ECO:0000313" key="2">
    <source>
        <dbReference type="EMBL" id="KAB3852217.1"/>
    </source>
</evidence>
<dbReference type="Proteomes" id="UP000462015">
    <property type="component" value="Unassembled WGS sequence"/>
</dbReference>
<dbReference type="Proteomes" id="UP000468344">
    <property type="component" value="Unassembled WGS sequence"/>
</dbReference>
<dbReference type="Proteomes" id="UP000555193">
    <property type="component" value="Unassembled WGS sequence"/>
</dbReference>
<dbReference type="Proteomes" id="UP000437431">
    <property type="component" value="Unassembled WGS sequence"/>
</dbReference>
<evidence type="ECO:0000313" key="38">
    <source>
        <dbReference type="Proteomes" id="UP000555193"/>
    </source>
</evidence>
<reference evidence="11" key="5">
    <citation type="submission" date="2021-06" db="EMBL/GenBank/DDBJ databases">
        <title>Collection of gut derived symbiotic bacterial strains cultured from healthy donors.</title>
        <authorList>
            <person name="Lin H."/>
            <person name="Littmann E."/>
            <person name="Pamer E.G."/>
        </authorList>
    </citation>
    <scope>NUCLEOTIDE SEQUENCE</scope>
    <source>
        <strain evidence="11">MSK.19.85</strain>
    </source>
</reference>
<dbReference type="Proteomes" id="UP000261278">
    <property type="component" value="Unassembled WGS sequence"/>
</dbReference>
<organism evidence="1 27">
    <name type="scientific">Phocaeicola vulgatus</name>
    <name type="common">Bacteroides vulgatus</name>
    <dbReference type="NCBI Taxonomy" id="821"/>
    <lineage>
        <taxon>Bacteria</taxon>
        <taxon>Pseudomonadati</taxon>
        <taxon>Bacteroidota</taxon>
        <taxon>Bacteroidia</taxon>
        <taxon>Bacteroidales</taxon>
        <taxon>Bacteroidaceae</taxon>
        <taxon>Phocaeicola</taxon>
    </lineage>
</organism>
<evidence type="ECO:0000313" key="13">
    <source>
        <dbReference type="EMBL" id="MSS48575.1"/>
    </source>
</evidence>
<evidence type="ECO:0000313" key="23">
    <source>
        <dbReference type="Proteomes" id="UP000266497"/>
    </source>
</evidence>
<accession>A0A396EZ22</accession>
<evidence type="ECO:0000313" key="31">
    <source>
        <dbReference type="Proteomes" id="UP000460950"/>
    </source>
</evidence>
<evidence type="ECO:0000313" key="33">
    <source>
        <dbReference type="Proteomes" id="UP000468344"/>
    </source>
</evidence>
<evidence type="ECO:0000313" key="15">
    <source>
        <dbReference type="EMBL" id="RGL86971.1"/>
    </source>
</evidence>
<dbReference type="AlphaFoldDB" id="A0A396EZ22"/>
<reference evidence="27 28" key="2">
    <citation type="journal article" date="2019" name="Nat. Med.">
        <title>A library of human gut bacterial isolates paired with longitudinal multiomics data enables mechanistic microbiome research.</title>
        <authorList>
            <person name="Poyet M."/>
            <person name="Groussin M."/>
            <person name="Gibbons S.M."/>
            <person name="Avila-Pacheco J."/>
            <person name="Jiang X."/>
            <person name="Kearney S.M."/>
            <person name="Perrotta A.R."/>
            <person name="Berdy B."/>
            <person name="Zhao S."/>
            <person name="Lieberman T.D."/>
            <person name="Swanson P.K."/>
            <person name="Smith M."/>
            <person name="Roesemann S."/>
            <person name="Alexander J.E."/>
            <person name="Rich S.A."/>
            <person name="Livny J."/>
            <person name="Vlamakis H."/>
            <person name="Clish C."/>
            <person name="Bullock K."/>
            <person name="Deik A."/>
            <person name="Scott J."/>
            <person name="Pierce K.A."/>
            <person name="Xavier R.J."/>
            <person name="Alm E.J."/>
        </authorList>
    </citation>
    <scope>NUCLEOTIDE SEQUENCE [LARGE SCALE GENOMIC DNA]</scope>
    <source>
        <strain evidence="6 29">BIOML-A111</strain>
        <strain evidence="5 34">BIOML-A122</strain>
        <strain evidence="4 33">BIOML-A140</strain>
        <strain evidence="3 37">BIOML-A141</strain>
        <strain evidence="2 30">BIOML-A5</strain>
        <strain evidence="1 27">BIOML-A73</strain>
        <strain evidence="10 28">BIOML-A82</strain>
        <strain evidence="9 35">BIOML-A85</strain>
        <strain evidence="8 36">BIOML-A93</strain>
        <strain evidence="7 32">BIOML-A98</strain>
    </source>
</reference>
<evidence type="ECO:0000313" key="3">
    <source>
        <dbReference type="EMBL" id="KAB6453044.1"/>
    </source>
</evidence>
<evidence type="ECO:0000313" key="19">
    <source>
        <dbReference type="EMBL" id="RGW49276.1"/>
    </source>
</evidence>
<evidence type="ECO:0000313" key="25">
    <source>
        <dbReference type="Proteomes" id="UP000283833"/>
    </source>
</evidence>
<dbReference type="EMBL" id="QSTG01000133">
    <property type="protein sequence ID" value="RGM34263.1"/>
    <property type="molecule type" value="Genomic_DNA"/>
</dbReference>
<evidence type="ECO:0000313" key="32">
    <source>
        <dbReference type="Proteomes" id="UP000462015"/>
    </source>
</evidence>
<dbReference type="RefSeq" id="WP_011965139.1">
    <property type="nucleotide sequence ID" value="NZ_CAXKYE010000017.1"/>
</dbReference>
<evidence type="ECO:0000313" key="8">
    <source>
        <dbReference type="EMBL" id="KAB6658495.1"/>
    </source>
</evidence>
<dbReference type="Proteomes" id="UP000460950">
    <property type="component" value="Unassembled WGS sequence"/>
</dbReference>
<evidence type="ECO:0000313" key="10">
    <source>
        <dbReference type="EMBL" id="KAB6703415.1"/>
    </source>
</evidence>
<dbReference type="EMBL" id="QSSN01000007">
    <property type="protein sequence ID" value="RGL86971.1"/>
    <property type="molecule type" value="Genomic_DNA"/>
</dbReference>
<evidence type="ECO:0000313" key="1">
    <source>
        <dbReference type="EMBL" id="KAB3572793.1"/>
    </source>
</evidence>
<reference evidence="12" key="6">
    <citation type="submission" date="2021-10" db="EMBL/GenBank/DDBJ databases">
        <title>Collection of gut derived symbiotic bacterial strains cultured from healthy donors.</title>
        <authorList>
            <person name="Lin H."/>
            <person name="Littmann E."/>
            <person name="Kohout C."/>
            <person name="Pamer E.G."/>
        </authorList>
    </citation>
    <scope>NUCLEOTIDE SEQUENCE</scope>
    <source>
        <strain evidence="12">DFI.1.167</strain>
    </source>
</reference>
<dbReference type="Proteomes" id="UP000441522">
    <property type="component" value="Unassembled WGS sequence"/>
</dbReference>
<dbReference type="EMBL" id="VULU01000014">
    <property type="protein sequence ID" value="MSS48575.1"/>
    <property type="molecule type" value="Genomic_DNA"/>
</dbReference>
<dbReference type="EMBL" id="WDBZ01000018">
    <property type="protein sequence ID" value="KAB6453044.1"/>
    <property type="molecule type" value="Genomic_DNA"/>
</dbReference>
<gene>
    <name evidence="20" type="ORF">DW783_24425</name>
    <name evidence="19" type="ORF">DWV70_05475</name>
    <name evidence="18" type="ORF">DWX04_14180</name>
    <name evidence="17" type="ORF">DWY53_06905</name>
    <name evidence="16" type="ORF">DXC16_25135</name>
    <name evidence="15" type="ORF">DXC44_08140</name>
    <name evidence="13" type="ORF">FYJ30_09710</name>
    <name evidence="2" type="ORF">GAS29_19940</name>
    <name evidence="1" type="ORF">GAY01_04370</name>
    <name evidence="7" type="ORF">GAY12_09135</name>
    <name evidence="10" type="ORF">GAY17_02180</name>
    <name evidence="6" type="ORF">GAY79_19970</name>
    <name evidence="5" type="ORF">GAY98_04930</name>
    <name evidence="4" type="ORF">GAZ06_10950</name>
    <name evidence="3" type="ORF">GAZ09_10340</name>
    <name evidence="8" type="ORF">GAZ76_13930</name>
    <name evidence="9" type="ORF">GAZ92_12070</name>
    <name evidence="14" type="ORF">HKQ54_03075</name>
    <name evidence="11" type="ORF">KSX14_08685</name>
    <name evidence="12" type="ORF">LI282_01075</name>
</gene>
<evidence type="ECO:0000313" key="29">
    <source>
        <dbReference type="Proteomes" id="UP000437431"/>
    </source>
</evidence>
<dbReference type="EMBL" id="QRXI01000019">
    <property type="protein sequence ID" value="RGT90771.1"/>
    <property type="molecule type" value="Genomic_DNA"/>
</dbReference>